<name>A0ABR4A429_9LECA</name>
<evidence type="ECO:0000256" key="7">
    <source>
        <dbReference type="ARBA" id="ARBA00022801"/>
    </source>
</evidence>
<evidence type="ECO:0000256" key="2">
    <source>
        <dbReference type="ARBA" id="ARBA00007534"/>
    </source>
</evidence>
<evidence type="ECO:0000256" key="9">
    <source>
        <dbReference type="ARBA" id="ARBA00034045"/>
    </source>
</evidence>
<dbReference type="PANTHER" id="PTHR48250:SF2">
    <property type="entry name" value="CUTINASE"/>
    <property type="match status" value="1"/>
</dbReference>
<dbReference type="PROSITE" id="PS00155">
    <property type="entry name" value="CUTINASE_1"/>
    <property type="match status" value="1"/>
</dbReference>
<comment type="function">
    <text evidence="10">Catalyzes the hydrolysis of complex carboxylic polyesters found in the cell wall of plants. Degrades cutin, a macromolecule that forms the structure of the plant cuticle.</text>
</comment>
<comment type="caution">
    <text evidence="11">The sequence shown here is derived from an EMBL/GenBank/DDBJ whole genome shotgun (WGS) entry which is preliminary data.</text>
</comment>
<dbReference type="Gene3D" id="3.40.50.1820">
    <property type="entry name" value="alpha/beta hydrolase"/>
    <property type="match status" value="1"/>
</dbReference>
<gene>
    <name evidence="11" type="ORF">N7G274_007098</name>
</gene>
<evidence type="ECO:0000256" key="4">
    <source>
        <dbReference type="ARBA" id="ARBA00022487"/>
    </source>
</evidence>
<accession>A0ABR4A429</accession>
<dbReference type="InterPro" id="IPR000675">
    <property type="entry name" value="Cutinase/axe"/>
</dbReference>
<proteinExistence type="inferred from homology"/>
<dbReference type="Proteomes" id="UP001590950">
    <property type="component" value="Unassembled WGS sequence"/>
</dbReference>
<evidence type="ECO:0000256" key="10">
    <source>
        <dbReference type="RuleBase" id="RU361263"/>
    </source>
</evidence>
<feature type="signal peptide" evidence="10">
    <location>
        <begin position="1"/>
        <end position="17"/>
    </location>
</feature>
<keyword evidence="12" id="KW-1185">Reference proteome</keyword>
<dbReference type="Pfam" id="PF01083">
    <property type="entry name" value="Cutinase"/>
    <property type="match status" value="1"/>
</dbReference>
<dbReference type="InterPro" id="IPR011150">
    <property type="entry name" value="Cutinase_monf"/>
</dbReference>
<comment type="subcellular location">
    <subcellularLocation>
        <location evidence="1 10">Secreted</location>
    </subcellularLocation>
</comment>
<dbReference type="InterPro" id="IPR043580">
    <property type="entry name" value="CUTINASE_1"/>
</dbReference>
<dbReference type="InterPro" id="IPR029058">
    <property type="entry name" value="AB_hydrolase_fold"/>
</dbReference>
<evidence type="ECO:0000313" key="11">
    <source>
        <dbReference type="EMBL" id="KAL2040195.1"/>
    </source>
</evidence>
<evidence type="ECO:0000256" key="1">
    <source>
        <dbReference type="ARBA" id="ARBA00004613"/>
    </source>
</evidence>
<keyword evidence="5 10" id="KW-0964">Secreted</keyword>
<sequence length="234" mass="24498">MKSLIPCLALLASTVVASPVSPAEPQGFEQMRALSAALSNRPHNSLSKRQSNWSDDRNELSECKPVTVIFARGTVELGNVGALVGPPFFNALDQAIGADNVAVQGVPYPASIIGYLEGGDKGGATNAAQLLEQAASQCPDTQIVLSGYSQGAQVAHLGEQQVSPEVAARIAAVVVFGDPFDGRPFPNIDSSKVKTFCFPLDLICKDTIIVDSYHLSYAVDAIPAAQFVAGLVSV</sequence>
<dbReference type="PANTHER" id="PTHR48250">
    <property type="entry name" value="CUTINASE 2-RELATED"/>
    <property type="match status" value="1"/>
</dbReference>
<keyword evidence="8" id="KW-1015">Disulfide bond</keyword>
<keyword evidence="7 10" id="KW-0378">Hydrolase</keyword>
<evidence type="ECO:0000256" key="6">
    <source>
        <dbReference type="ARBA" id="ARBA00022729"/>
    </source>
</evidence>
<organism evidence="11 12">
    <name type="scientific">Stereocaulon virgatum</name>
    <dbReference type="NCBI Taxonomy" id="373712"/>
    <lineage>
        <taxon>Eukaryota</taxon>
        <taxon>Fungi</taxon>
        <taxon>Dikarya</taxon>
        <taxon>Ascomycota</taxon>
        <taxon>Pezizomycotina</taxon>
        <taxon>Lecanoromycetes</taxon>
        <taxon>OSLEUM clade</taxon>
        <taxon>Lecanoromycetidae</taxon>
        <taxon>Lecanorales</taxon>
        <taxon>Lecanorineae</taxon>
        <taxon>Stereocaulaceae</taxon>
        <taxon>Stereocaulon</taxon>
    </lineage>
</organism>
<comment type="catalytic activity">
    <reaction evidence="9 10">
        <text>cutin + H2O = cutin monomers.</text>
        <dbReference type="EC" id="3.1.1.74"/>
    </reaction>
</comment>
<evidence type="ECO:0000256" key="3">
    <source>
        <dbReference type="ARBA" id="ARBA00013095"/>
    </source>
</evidence>
<dbReference type="PRINTS" id="PR00129">
    <property type="entry name" value="CUTINASE"/>
</dbReference>
<evidence type="ECO:0000256" key="8">
    <source>
        <dbReference type="ARBA" id="ARBA00023157"/>
    </source>
</evidence>
<dbReference type="SUPFAM" id="SSF53474">
    <property type="entry name" value="alpha/beta-Hydrolases"/>
    <property type="match status" value="1"/>
</dbReference>
<feature type="chain" id="PRO_5044983174" description="Cutinase" evidence="10">
    <location>
        <begin position="18"/>
        <end position="234"/>
    </location>
</feature>
<protein>
    <recommendedName>
        <fullName evidence="3 10">Cutinase</fullName>
        <ecNumber evidence="3 10">3.1.1.74</ecNumber>
    </recommendedName>
</protein>
<reference evidence="11 12" key="1">
    <citation type="submission" date="2024-09" db="EMBL/GenBank/DDBJ databases">
        <title>Rethinking Asexuality: The Enigmatic Case of Functional Sexual Genes in Lepraria (Stereocaulaceae).</title>
        <authorList>
            <person name="Doellman M."/>
            <person name="Sun Y."/>
            <person name="Barcenas-Pena A."/>
            <person name="Lumbsch H.T."/>
            <person name="Grewe F."/>
        </authorList>
    </citation>
    <scope>NUCLEOTIDE SEQUENCE [LARGE SCALE GENOMIC DNA]</scope>
    <source>
        <strain evidence="11 12">Mercado 3170</strain>
    </source>
</reference>
<comment type="similarity">
    <text evidence="2 10">Belongs to the cutinase family.</text>
</comment>
<keyword evidence="6 10" id="KW-0732">Signal</keyword>
<keyword evidence="4 10" id="KW-0719">Serine esterase</keyword>
<dbReference type="EMBL" id="JBEFKJ010000022">
    <property type="protein sequence ID" value="KAL2040195.1"/>
    <property type="molecule type" value="Genomic_DNA"/>
</dbReference>
<evidence type="ECO:0000313" key="12">
    <source>
        <dbReference type="Proteomes" id="UP001590950"/>
    </source>
</evidence>
<evidence type="ECO:0000256" key="5">
    <source>
        <dbReference type="ARBA" id="ARBA00022525"/>
    </source>
</evidence>
<dbReference type="SMART" id="SM01110">
    <property type="entry name" value="Cutinase"/>
    <property type="match status" value="1"/>
</dbReference>
<dbReference type="EC" id="3.1.1.74" evidence="3 10"/>